<gene>
    <name evidence="7" type="ORF">GCM10007100_12600</name>
</gene>
<evidence type="ECO:0000313" key="7">
    <source>
        <dbReference type="EMBL" id="GHC48213.1"/>
    </source>
</evidence>
<evidence type="ECO:0000259" key="5">
    <source>
        <dbReference type="Pfam" id="PF00389"/>
    </source>
</evidence>
<dbReference type="Pfam" id="PF00389">
    <property type="entry name" value="2-Hacid_dh"/>
    <property type="match status" value="1"/>
</dbReference>
<evidence type="ECO:0000259" key="6">
    <source>
        <dbReference type="Pfam" id="PF02826"/>
    </source>
</evidence>
<dbReference type="InterPro" id="IPR029753">
    <property type="entry name" value="D-isomer_DH_CS"/>
</dbReference>
<dbReference type="EMBL" id="BMXI01000004">
    <property type="protein sequence ID" value="GHC48213.1"/>
    <property type="molecule type" value="Genomic_DNA"/>
</dbReference>
<dbReference type="InterPro" id="IPR036291">
    <property type="entry name" value="NAD(P)-bd_dom_sf"/>
</dbReference>
<dbReference type="PANTHER" id="PTHR43761:SF1">
    <property type="entry name" value="D-ISOMER SPECIFIC 2-HYDROXYACID DEHYDROGENASE CATALYTIC DOMAIN-CONTAINING PROTEIN-RELATED"/>
    <property type="match status" value="1"/>
</dbReference>
<evidence type="ECO:0000256" key="2">
    <source>
        <dbReference type="ARBA" id="ARBA00023002"/>
    </source>
</evidence>
<comment type="caution">
    <text evidence="7">The sequence shown here is derived from an EMBL/GenBank/DDBJ whole genome shotgun (WGS) entry which is preliminary data.</text>
</comment>
<sequence length="317" mass="34042">MQINFLDSSTLHRGDLDFSPFEKYGSLTFHDTTSPYQILDHAAGAEVVVTNKVPFSADTLAQLPDLKLILIAATGFNHIDLEAAKERGIPVCNVAGYSTSAVAQHVFALLLNLVTSANRYGAEIQTWHQSPIFTHLDHPVTELADKTLGIVGLGETGSAVARIAEAFGLSVQALAREGATSTSRNRVGKEEFFATSDIISLHCPLNPETEKLINAEPLGLMKPTALLINTGRGALIDEPALAKALHEDQIAGAGLDVLSVEPPSLENPLLSPELRAKNLLITPHTAWTAIEARQRLLDGLLGNLEAWLNGEPDNQVN</sequence>
<keyword evidence="2 4" id="KW-0560">Oxidoreductase</keyword>
<dbReference type="Pfam" id="PF02826">
    <property type="entry name" value="2-Hacid_dh_C"/>
    <property type="match status" value="1"/>
</dbReference>
<dbReference type="CDD" id="cd12162">
    <property type="entry name" value="2-Hacid_dh_4"/>
    <property type="match status" value="1"/>
</dbReference>
<dbReference type="GO" id="GO:0016616">
    <property type="term" value="F:oxidoreductase activity, acting on the CH-OH group of donors, NAD or NADP as acceptor"/>
    <property type="evidence" value="ECO:0007669"/>
    <property type="project" value="InterPro"/>
</dbReference>
<dbReference type="RefSeq" id="WP_189568440.1">
    <property type="nucleotide sequence ID" value="NZ_BMXI01000004.1"/>
</dbReference>
<evidence type="ECO:0000256" key="3">
    <source>
        <dbReference type="ARBA" id="ARBA00023027"/>
    </source>
</evidence>
<comment type="similarity">
    <text evidence="1 4">Belongs to the D-isomer specific 2-hydroxyacid dehydrogenase family.</text>
</comment>
<accession>A0A918WJC2</accession>
<keyword evidence="8" id="KW-1185">Reference proteome</keyword>
<organism evidence="7 8">
    <name type="scientific">Roseibacillus persicicus</name>
    <dbReference type="NCBI Taxonomy" id="454148"/>
    <lineage>
        <taxon>Bacteria</taxon>
        <taxon>Pseudomonadati</taxon>
        <taxon>Verrucomicrobiota</taxon>
        <taxon>Verrucomicrobiia</taxon>
        <taxon>Verrucomicrobiales</taxon>
        <taxon>Verrucomicrobiaceae</taxon>
        <taxon>Roseibacillus</taxon>
    </lineage>
</organism>
<dbReference type="AlphaFoldDB" id="A0A918WJC2"/>
<dbReference type="SUPFAM" id="SSF51735">
    <property type="entry name" value="NAD(P)-binding Rossmann-fold domains"/>
    <property type="match status" value="1"/>
</dbReference>
<dbReference type="Proteomes" id="UP000644507">
    <property type="component" value="Unassembled WGS sequence"/>
</dbReference>
<dbReference type="Gene3D" id="3.40.50.720">
    <property type="entry name" value="NAD(P)-binding Rossmann-like Domain"/>
    <property type="match status" value="2"/>
</dbReference>
<proteinExistence type="inferred from homology"/>
<protein>
    <submittedName>
        <fullName evidence="7">Glycerate dehydrogenase</fullName>
    </submittedName>
</protein>
<feature type="domain" description="D-isomer specific 2-hydroxyacid dehydrogenase catalytic" evidence="5">
    <location>
        <begin position="20"/>
        <end position="317"/>
    </location>
</feature>
<reference evidence="7" key="1">
    <citation type="journal article" date="2014" name="Int. J. Syst. Evol. Microbiol.">
        <title>Complete genome sequence of Corynebacterium casei LMG S-19264T (=DSM 44701T), isolated from a smear-ripened cheese.</title>
        <authorList>
            <consortium name="US DOE Joint Genome Institute (JGI-PGF)"/>
            <person name="Walter F."/>
            <person name="Albersmeier A."/>
            <person name="Kalinowski J."/>
            <person name="Ruckert C."/>
        </authorList>
    </citation>
    <scope>NUCLEOTIDE SEQUENCE</scope>
    <source>
        <strain evidence="7">KCTC 12988</strain>
    </source>
</reference>
<feature type="domain" description="D-isomer specific 2-hydroxyacid dehydrogenase NAD-binding" evidence="6">
    <location>
        <begin position="109"/>
        <end position="286"/>
    </location>
</feature>
<name>A0A918WJC2_9BACT</name>
<dbReference type="PANTHER" id="PTHR43761">
    <property type="entry name" value="D-ISOMER SPECIFIC 2-HYDROXYACID DEHYDROGENASE FAMILY PROTEIN (AFU_ORTHOLOGUE AFUA_1G13630)"/>
    <property type="match status" value="1"/>
</dbReference>
<dbReference type="PROSITE" id="PS00670">
    <property type="entry name" value="D_2_HYDROXYACID_DH_2"/>
    <property type="match status" value="1"/>
</dbReference>
<dbReference type="GO" id="GO:0051287">
    <property type="term" value="F:NAD binding"/>
    <property type="evidence" value="ECO:0007669"/>
    <property type="project" value="InterPro"/>
</dbReference>
<dbReference type="InterPro" id="IPR050418">
    <property type="entry name" value="D-iso_2-hydroxyacid_DH_PdxB"/>
</dbReference>
<dbReference type="SUPFAM" id="SSF52283">
    <property type="entry name" value="Formate/glycerate dehydrogenase catalytic domain-like"/>
    <property type="match status" value="1"/>
</dbReference>
<evidence type="ECO:0000256" key="1">
    <source>
        <dbReference type="ARBA" id="ARBA00005854"/>
    </source>
</evidence>
<evidence type="ECO:0000256" key="4">
    <source>
        <dbReference type="RuleBase" id="RU003719"/>
    </source>
</evidence>
<dbReference type="PROSITE" id="PS00671">
    <property type="entry name" value="D_2_HYDROXYACID_DH_3"/>
    <property type="match status" value="1"/>
</dbReference>
<dbReference type="InterPro" id="IPR006140">
    <property type="entry name" value="D-isomer_DH_NAD-bd"/>
</dbReference>
<keyword evidence="3" id="KW-0520">NAD</keyword>
<evidence type="ECO:0000313" key="8">
    <source>
        <dbReference type="Proteomes" id="UP000644507"/>
    </source>
</evidence>
<reference evidence="7" key="2">
    <citation type="submission" date="2020-09" db="EMBL/GenBank/DDBJ databases">
        <authorList>
            <person name="Sun Q."/>
            <person name="Kim S."/>
        </authorList>
    </citation>
    <scope>NUCLEOTIDE SEQUENCE</scope>
    <source>
        <strain evidence="7">KCTC 12988</strain>
    </source>
</reference>
<dbReference type="InterPro" id="IPR006139">
    <property type="entry name" value="D-isomer_2_OHA_DH_cat_dom"/>
</dbReference>